<dbReference type="EMBL" id="CAKMMF010000020">
    <property type="protein sequence ID" value="CAH1212289.1"/>
    <property type="molecule type" value="Genomic_DNA"/>
</dbReference>
<evidence type="ECO:0000256" key="3">
    <source>
        <dbReference type="SAM" id="Phobius"/>
    </source>
</evidence>
<reference evidence="4" key="1">
    <citation type="submission" date="2022-01" db="EMBL/GenBank/DDBJ databases">
        <authorList>
            <person name="Criscuolo A."/>
        </authorList>
    </citation>
    <scope>NUCLEOTIDE SEQUENCE</scope>
    <source>
        <strain evidence="4">CIP111893</strain>
    </source>
</reference>
<feature type="transmembrane region" description="Helical" evidence="3">
    <location>
        <begin position="468"/>
        <end position="487"/>
    </location>
</feature>
<comment type="caution">
    <text evidence="4">The sequence shown here is derived from an EMBL/GenBank/DDBJ whole genome shotgun (WGS) entry which is preliminary data.</text>
</comment>
<keyword evidence="3" id="KW-0812">Transmembrane</keyword>
<keyword evidence="3" id="KW-1133">Transmembrane helix</keyword>
<dbReference type="Proteomes" id="UP000838686">
    <property type="component" value="Unassembled WGS sequence"/>
</dbReference>
<feature type="region of interest" description="Disordered" evidence="2">
    <location>
        <begin position="534"/>
        <end position="576"/>
    </location>
</feature>
<evidence type="ECO:0000313" key="4">
    <source>
        <dbReference type="EMBL" id="CAH1212289.1"/>
    </source>
</evidence>
<feature type="compositionally biased region" description="Basic and acidic residues" evidence="2">
    <location>
        <begin position="534"/>
        <end position="556"/>
    </location>
</feature>
<organism evidence="4 5">
    <name type="scientific">Paenibacillus plantiphilus</name>
    <dbReference type="NCBI Taxonomy" id="2905650"/>
    <lineage>
        <taxon>Bacteria</taxon>
        <taxon>Bacillati</taxon>
        <taxon>Bacillota</taxon>
        <taxon>Bacilli</taxon>
        <taxon>Bacillales</taxon>
        <taxon>Paenibacillaceae</taxon>
        <taxon>Paenibacillus</taxon>
    </lineage>
</organism>
<keyword evidence="5" id="KW-1185">Reference proteome</keyword>
<sequence length="687" mass="72939">MNSILSGLAAYNSLVIVLTEVNQQLERAVQSANLLGAAMERITGHQQLQAGLQRIAVLEEEIKKLQDELNNKVDEGANKVEDMVNAFKKVGAIIQAIIPTGAAAIAGAMSQDQIKAKFIARTGNKDAGSALYERLKQEIVASGGNVNESMKGIMALLPITKDAEFLSKLNDMAQRLAAFDPAGGGEAEAFSQLAEAMKGDMGALSGRFDLSALDELGKAPQNNPEAIIAAINKAMESSNMGQANYEMVMESPLQQLSALSNNFNTALSNAGTSAMEALAPVIAMLLDGFQAGKFQPFFDVLSIGLYNIIGLGAWLIEVAYNIYSFFASWGLVEPILWGIIIALVAWRAQSLYVAAAEGIKAFALGSSTAAMVIQQFTAYGLRAAWVALNQAMGKNIFILIAAAIIGLIIWLYNLWNTNDQFAAALMRAWNGIMNFVGLLVPFFWQLAVWMLTPFVWWAGSIGKVYDGVINSIIDGINSVLSIINLVTGSSYKIQAKFNMEDIAKDVLEFAENKKDEAFETAAKNAAERDAKVNKMISDRKAEQAAKEAESAAKKNPNDAYNEMNGPADAGAKASAGPGAGMGAGAGAGAGGGLGGGGMAGGGGNIARVDEVGSVGSIDEKVDISSEDLQMMRDLAEMNSIQNFVTLTPTVQVTTGPITKEMDVSDMLVKIEQAMEREITSSAERAYG</sequence>
<feature type="coiled-coil region" evidence="1">
    <location>
        <begin position="48"/>
        <end position="75"/>
    </location>
</feature>
<evidence type="ECO:0000313" key="5">
    <source>
        <dbReference type="Proteomes" id="UP000838686"/>
    </source>
</evidence>
<keyword evidence="3" id="KW-0472">Membrane</keyword>
<accession>A0ABM9CHC5</accession>
<dbReference type="RefSeq" id="WP_236343872.1">
    <property type="nucleotide sequence ID" value="NZ_CAKMMF010000020.1"/>
</dbReference>
<feature type="compositionally biased region" description="Low complexity" evidence="2">
    <location>
        <begin position="565"/>
        <end position="576"/>
    </location>
</feature>
<proteinExistence type="predicted"/>
<evidence type="ECO:0000256" key="2">
    <source>
        <dbReference type="SAM" id="MobiDB-lite"/>
    </source>
</evidence>
<feature type="transmembrane region" description="Helical" evidence="3">
    <location>
        <begin position="322"/>
        <end position="346"/>
    </location>
</feature>
<keyword evidence="1" id="KW-0175">Coiled coil</keyword>
<evidence type="ECO:0000256" key="1">
    <source>
        <dbReference type="SAM" id="Coils"/>
    </source>
</evidence>
<name>A0ABM9CHC5_9BACL</name>
<feature type="transmembrane region" description="Helical" evidence="3">
    <location>
        <begin position="396"/>
        <end position="415"/>
    </location>
</feature>
<feature type="transmembrane region" description="Helical" evidence="3">
    <location>
        <begin position="435"/>
        <end position="456"/>
    </location>
</feature>
<protein>
    <submittedName>
        <fullName evidence="4">Uncharacterized protein</fullName>
    </submittedName>
</protein>
<feature type="transmembrane region" description="Helical" evidence="3">
    <location>
        <begin position="298"/>
        <end position="316"/>
    </location>
</feature>
<gene>
    <name evidence="4" type="ORF">PAECIP111893_03515</name>
</gene>